<feature type="transmembrane region" description="Helical" evidence="7">
    <location>
        <begin position="306"/>
        <end position="324"/>
    </location>
</feature>
<evidence type="ECO:0000256" key="8">
    <source>
        <dbReference type="SAM" id="SignalP"/>
    </source>
</evidence>
<feature type="transmembrane region" description="Helical" evidence="7">
    <location>
        <begin position="76"/>
        <end position="98"/>
    </location>
</feature>
<protein>
    <submittedName>
        <fullName evidence="11">M48 family metallopeptidase</fullName>
    </submittedName>
</protein>
<dbReference type="Pfam" id="PF16491">
    <property type="entry name" value="Peptidase_M48_N"/>
    <property type="match status" value="1"/>
</dbReference>
<keyword evidence="12" id="KW-1185">Reference proteome</keyword>
<keyword evidence="7" id="KW-0812">Transmembrane</keyword>
<evidence type="ECO:0000256" key="4">
    <source>
        <dbReference type="ARBA" id="ARBA00022801"/>
    </source>
</evidence>
<dbReference type="Proteomes" id="UP001501523">
    <property type="component" value="Unassembled WGS sequence"/>
</dbReference>
<name>A0ABP3TUN5_9GAMM</name>
<evidence type="ECO:0000256" key="7">
    <source>
        <dbReference type="SAM" id="Phobius"/>
    </source>
</evidence>
<accession>A0ABP3TUN5</accession>
<gene>
    <name evidence="11" type="ORF">GCM10009105_21730</name>
</gene>
<keyword evidence="5" id="KW-0862">Zinc</keyword>
<evidence type="ECO:0000256" key="3">
    <source>
        <dbReference type="ARBA" id="ARBA00022723"/>
    </source>
</evidence>
<keyword evidence="3" id="KW-0479">Metal-binding</keyword>
<dbReference type="PANTHER" id="PTHR10120">
    <property type="entry name" value="CAAX PRENYL PROTEASE 1"/>
    <property type="match status" value="1"/>
</dbReference>
<evidence type="ECO:0000259" key="9">
    <source>
        <dbReference type="Pfam" id="PF01435"/>
    </source>
</evidence>
<comment type="cofactor">
    <cofactor evidence="1">
        <name>Zn(2+)</name>
        <dbReference type="ChEBI" id="CHEBI:29105"/>
    </cofactor>
</comment>
<evidence type="ECO:0000256" key="6">
    <source>
        <dbReference type="ARBA" id="ARBA00023049"/>
    </source>
</evidence>
<evidence type="ECO:0000256" key="1">
    <source>
        <dbReference type="ARBA" id="ARBA00001947"/>
    </source>
</evidence>
<evidence type="ECO:0000259" key="10">
    <source>
        <dbReference type="Pfam" id="PF16491"/>
    </source>
</evidence>
<dbReference type="InterPro" id="IPR032456">
    <property type="entry name" value="Peptidase_M48_N"/>
</dbReference>
<sequence length="450" mass="49526">MKHVLRGFAVVILLLVAVAFVHAEAPSARDLPPGLQIPDAARPGPNFDVDRATEAYLNLLSPEQRASSNAYFEGGYWLQLWGLLYGLVVATVLLRAGISQRLRDIGERFSQRPWLQTMIYALLWVLVAFVLGLPLSIYADFVREHQYGLATQTFGGWFGDQLKGLMVSAILVPPLLALLYAAVRRAGARWWIWAGSGAFVVILFLMMLAPVFVEPLFNDYKPLREGAVHDAVLSMARANQIPTTNVVEFDASRQTTRISANVAGFLGTTRVALNDNLLNKTSLPEIKAVMGHEMGHYVLNHGLRGTVYLTLVLVFGFWVVHRVFDALLARWGGGLGLRGRGDPAALPLAIAILSVFFFLATPLTNSIVRQMEAEADAFGLNAAREPNGFAMSAMRLSAYRKIRPGPLEETFFYDHPSGYQRVHASMLWLKENQDNATANAPLPSVAPAAK</sequence>
<keyword evidence="7" id="KW-1133">Transmembrane helix</keyword>
<proteinExistence type="predicted"/>
<keyword evidence="2" id="KW-0645">Protease</keyword>
<feature type="signal peptide" evidence="8">
    <location>
        <begin position="1"/>
        <end position="23"/>
    </location>
</feature>
<evidence type="ECO:0000256" key="5">
    <source>
        <dbReference type="ARBA" id="ARBA00022833"/>
    </source>
</evidence>
<reference evidence="12" key="1">
    <citation type="journal article" date="2019" name="Int. J. Syst. Evol. Microbiol.">
        <title>The Global Catalogue of Microorganisms (GCM) 10K type strain sequencing project: providing services to taxonomists for standard genome sequencing and annotation.</title>
        <authorList>
            <consortium name="The Broad Institute Genomics Platform"/>
            <consortium name="The Broad Institute Genome Sequencing Center for Infectious Disease"/>
            <person name="Wu L."/>
            <person name="Ma J."/>
        </authorList>
    </citation>
    <scope>NUCLEOTIDE SEQUENCE [LARGE SCALE GENOMIC DNA]</scope>
    <source>
        <strain evidence="12">JCM 15421</strain>
    </source>
</reference>
<feature type="transmembrane region" description="Helical" evidence="7">
    <location>
        <begin position="344"/>
        <end position="363"/>
    </location>
</feature>
<keyword evidence="4" id="KW-0378">Hydrolase</keyword>
<dbReference type="InterPro" id="IPR027057">
    <property type="entry name" value="CAXX_Prtase_1"/>
</dbReference>
<dbReference type="Gene3D" id="3.30.2010.10">
    <property type="entry name" value="Metalloproteases ('zincins'), catalytic domain"/>
    <property type="match status" value="1"/>
</dbReference>
<evidence type="ECO:0000313" key="11">
    <source>
        <dbReference type="EMBL" id="GAA0715894.1"/>
    </source>
</evidence>
<comment type="caution">
    <text evidence="11">The sequence shown here is derived from an EMBL/GenBank/DDBJ whole genome shotgun (WGS) entry which is preliminary data.</text>
</comment>
<dbReference type="RefSeq" id="WP_343790891.1">
    <property type="nucleotide sequence ID" value="NZ_BAAAEU010000010.1"/>
</dbReference>
<feature type="transmembrane region" description="Helical" evidence="7">
    <location>
        <begin position="190"/>
        <end position="213"/>
    </location>
</feature>
<feature type="transmembrane region" description="Helical" evidence="7">
    <location>
        <begin position="119"/>
        <end position="139"/>
    </location>
</feature>
<dbReference type="InterPro" id="IPR001915">
    <property type="entry name" value="Peptidase_M48"/>
</dbReference>
<dbReference type="Pfam" id="PF01435">
    <property type="entry name" value="Peptidase_M48"/>
    <property type="match status" value="1"/>
</dbReference>
<organism evidence="11 12">
    <name type="scientific">Dokdonella soli</name>
    <dbReference type="NCBI Taxonomy" id="529810"/>
    <lineage>
        <taxon>Bacteria</taxon>
        <taxon>Pseudomonadati</taxon>
        <taxon>Pseudomonadota</taxon>
        <taxon>Gammaproteobacteria</taxon>
        <taxon>Lysobacterales</taxon>
        <taxon>Rhodanobacteraceae</taxon>
        <taxon>Dokdonella</taxon>
    </lineage>
</organism>
<keyword evidence="7" id="KW-0472">Membrane</keyword>
<evidence type="ECO:0000313" key="12">
    <source>
        <dbReference type="Proteomes" id="UP001501523"/>
    </source>
</evidence>
<feature type="domain" description="CAAX prenyl protease 1 N-terminal" evidence="10">
    <location>
        <begin position="58"/>
        <end position="218"/>
    </location>
</feature>
<feature type="transmembrane region" description="Helical" evidence="7">
    <location>
        <begin position="164"/>
        <end position="183"/>
    </location>
</feature>
<dbReference type="EMBL" id="BAAAEU010000010">
    <property type="protein sequence ID" value="GAA0715894.1"/>
    <property type="molecule type" value="Genomic_DNA"/>
</dbReference>
<keyword evidence="8" id="KW-0732">Signal</keyword>
<dbReference type="CDD" id="cd07343">
    <property type="entry name" value="M48A_Zmpste24p_like"/>
    <property type="match status" value="1"/>
</dbReference>
<feature type="domain" description="Peptidase M48" evidence="9">
    <location>
        <begin position="222"/>
        <end position="424"/>
    </location>
</feature>
<keyword evidence="6" id="KW-0482">Metalloprotease</keyword>
<feature type="chain" id="PRO_5045667289" evidence="8">
    <location>
        <begin position="24"/>
        <end position="450"/>
    </location>
</feature>
<evidence type="ECO:0000256" key="2">
    <source>
        <dbReference type="ARBA" id="ARBA00022670"/>
    </source>
</evidence>